<dbReference type="GO" id="GO:0005634">
    <property type="term" value="C:nucleus"/>
    <property type="evidence" value="ECO:0007669"/>
    <property type="project" value="TreeGrafter"/>
</dbReference>
<comment type="caution">
    <text evidence="2">The sequence shown here is derived from an EMBL/GenBank/DDBJ whole genome shotgun (WGS) entry which is preliminary data.</text>
</comment>
<reference evidence="2" key="1">
    <citation type="submission" date="2023-02" db="EMBL/GenBank/DDBJ databases">
        <title>Genome of toxic invasive species Heracleum sosnowskyi carries increased number of genes despite the absence of recent whole-genome duplications.</title>
        <authorList>
            <person name="Schelkunov M."/>
            <person name="Shtratnikova V."/>
            <person name="Makarenko M."/>
            <person name="Klepikova A."/>
            <person name="Omelchenko D."/>
            <person name="Novikova G."/>
            <person name="Obukhova E."/>
            <person name="Bogdanov V."/>
            <person name="Penin A."/>
            <person name="Logacheva M."/>
        </authorList>
    </citation>
    <scope>NUCLEOTIDE SEQUENCE</scope>
    <source>
        <strain evidence="2">Hsosn_3</strain>
        <tissue evidence="2">Leaf</tissue>
    </source>
</reference>
<gene>
    <name evidence="2" type="ORF">POM88_033931</name>
</gene>
<dbReference type="GO" id="GO:0006364">
    <property type="term" value="P:rRNA processing"/>
    <property type="evidence" value="ECO:0007669"/>
    <property type="project" value="TreeGrafter"/>
</dbReference>
<sequence length="183" mass="20171">MNHESRRFQKVSDEVRDEYLVFCPKTPRFAFPEEDNYSLRKISKLGRPCSLFQSRACTKILVPCAQETGTELSEFCSHALMALEVLIHPRALSLIDSASDTNLIGEKLRIPGSMYSGDQKGNDFNSGGALGKGNDDPESDDDDLYNTWLGNVGVVDIADTLTENNATIVAPFASTDPSDFKTK</sequence>
<dbReference type="EMBL" id="JAUIZM010000008">
    <property type="protein sequence ID" value="KAK1367839.1"/>
    <property type="molecule type" value="Genomic_DNA"/>
</dbReference>
<dbReference type="AlphaFoldDB" id="A0AAD8HIN7"/>
<keyword evidence="3" id="KW-1185">Reference proteome</keyword>
<dbReference type="Proteomes" id="UP001237642">
    <property type="component" value="Unassembled WGS sequence"/>
</dbReference>
<evidence type="ECO:0000256" key="1">
    <source>
        <dbReference type="SAM" id="MobiDB-lite"/>
    </source>
</evidence>
<name>A0AAD8HIN7_9APIA</name>
<evidence type="ECO:0000313" key="3">
    <source>
        <dbReference type="Proteomes" id="UP001237642"/>
    </source>
</evidence>
<feature type="region of interest" description="Disordered" evidence="1">
    <location>
        <begin position="114"/>
        <end position="143"/>
    </location>
</feature>
<proteinExistence type="predicted"/>
<evidence type="ECO:0000313" key="2">
    <source>
        <dbReference type="EMBL" id="KAK1367839.1"/>
    </source>
</evidence>
<protein>
    <submittedName>
        <fullName evidence="2">Uncharacterized protein</fullName>
    </submittedName>
</protein>
<dbReference type="PANTHER" id="PTHR34105">
    <property type="entry name" value="PROLINE-, GLUTAMIC ACID- AND LEUCINE-RICH PROTEIN 1"/>
    <property type="match status" value="1"/>
</dbReference>
<accession>A0AAD8HIN7</accession>
<organism evidence="2 3">
    <name type="scientific">Heracleum sosnowskyi</name>
    <dbReference type="NCBI Taxonomy" id="360622"/>
    <lineage>
        <taxon>Eukaryota</taxon>
        <taxon>Viridiplantae</taxon>
        <taxon>Streptophyta</taxon>
        <taxon>Embryophyta</taxon>
        <taxon>Tracheophyta</taxon>
        <taxon>Spermatophyta</taxon>
        <taxon>Magnoliopsida</taxon>
        <taxon>eudicotyledons</taxon>
        <taxon>Gunneridae</taxon>
        <taxon>Pentapetalae</taxon>
        <taxon>asterids</taxon>
        <taxon>campanulids</taxon>
        <taxon>Apiales</taxon>
        <taxon>Apiaceae</taxon>
        <taxon>Apioideae</taxon>
        <taxon>apioid superclade</taxon>
        <taxon>Tordylieae</taxon>
        <taxon>Tordyliinae</taxon>
        <taxon>Heracleum</taxon>
    </lineage>
</organism>
<dbReference type="PANTHER" id="PTHR34105:SF1">
    <property type="entry name" value="PROLINE-, GLUTAMIC ACID- AND LEUCINE-RICH PROTEIN 1"/>
    <property type="match status" value="1"/>
</dbReference>
<reference evidence="2" key="2">
    <citation type="submission" date="2023-05" db="EMBL/GenBank/DDBJ databases">
        <authorList>
            <person name="Schelkunov M.I."/>
        </authorList>
    </citation>
    <scope>NUCLEOTIDE SEQUENCE</scope>
    <source>
        <strain evidence="2">Hsosn_3</strain>
        <tissue evidence="2">Leaf</tissue>
    </source>
</reference>